<dbReference type="OrthoDB" id="1274115at2759"/>
<comment type="caution">
    <text evidence="1">The sequence shown here is derived from an EMBL/GenBank/DDBJ whole genome shotgun (WGS) entry which is preliminary data.</text>
</comment>
<accession>A0A9N9VPU9</accession>
<dbReference type="PANTHER" id="PTHR43976:SF9">
    <property type="entry name" value="OXIDOREDUCTASE"/>
    <property type="match status" value="1"/>
</dbReference>
<protein>
    <submittedName>
        <fullName evidence="1">Uncharacterized protein</fullName>
    </submittedName>
</protein>
<dbReference type="InterPro" id="IPR002347">
    <property type="entry name" value="SDR_fam"/>
</dbReference>
<name>A0A9N9VPU9_9HYPO</name>
<dbReference type="CDD" id="cd05374">
    <property type="entry name" value="17beta-HSD-like_SDR_c"/>
    <property type="match status" value="1"/>
</dbReference>
<dbReference type="AlphaFoldDB" id="A0A9N9VPU9"/>
<keyword evidence="2" id="KW-1185">Reference proteome</keyword>
<dbReference type="PANTHER" id="PTHR43976">
    <property type="entry name" value="SHORT CHAIN DEHYDROGENASE"/>
    <property type="match status" value="1"/>
</dbReference>
<dbReference type="Pfam" id="PF00106">
    <property type="entry name" value="adh_short"/>
    <property type="match status" value="1"/>
</dbReference>
<dbReference type="PRINTS" id="PR00081">
    <property type="entry name" value="GDHRDH"/>
</dbReference>
<reference evidence="1" key="1">
    <citation type="submission" date="2021-10" db="EMBL/GenBank/DDBJ databases">
        <authorList>
            <person name="Piombo E."/>
        </authorList>
    </citation>
    <scope>NUCLEOTIDE SEQUENCE</scope>
</reference>
<evidence type="ECO:0000313" key="2">
    <source>
        <dbReference type="Proteomes" id="UP000696573"/>
    </source>
</evidence>
<dbReference type="Proteomes" id="UP000696573">
    <property type="component" value="Unassembled WGS sequence"/>
</dbReference>
<dbReference type="InterPro" id="IPR036291">
    <property type="entry name" value="NAD(P)-bd_dom_sf"/>
</dbReference>
<gene>
    <name evidence="1" type="ORF">CRHIZ90672A_00002574</name>
</gene>
<sequence>MSNKIVIISGASTGFGALAARLVAQNGHTVYAGVRQHETEQISAAKAFADEHKVDLRTLVLDVTDNNSVEGAIERVISECGRIDVLHHNAGVSLMGPAEAFTPEEIMKYFDVNVLGAQRINRAALPHMRKARTGLILWTSSSSVKGGVTPFVGPYFATKAAMDSLAVSYAGELSRWGIETSIVVPGVFPKGTNMFQILGRPDDKEREAAYMEGPYKGFVEQFMKGVARILPQDTDASEVAELMARIVELPHGQRPFRVHLDPSNDGSEVVSAMADRVRAEMMRNLGKVVLVTGANTGLGYQIVRAICASETLYEAVVGGRSLAKAPRSSR</sequence>
<dbReference type="EMBL" id="CABFNQ020000744">
    <property type="protein sequence ID" value="CAH0032828.1"/>
    <property type="molecule type" value="Genomic_DNA"/>
</dbReference>
<evidence type="ECO:0000313" key="1">
    <source>
        <dbReference type="EMBL" id="CAH0032828.1"/>
    </source>
</evidence>
<dbReference type="InterPro" id="IPR051911">
    <property type="entry name" value="SDR_oxidoreductase"/>
</dbReference>
<organism evidence="1 2">
    <name type="scientific">Clonostachys rhizophaga</name>
    <dbReference type="NCBI Taxonomy" id="160324"/>
    <lineage>
        <taxon>Eukaryota</taxon>
        <taxon>Fungi</taxon>
        <taxon>Dikarya</taxon>
        <taxon>Ascomycota</taxon>
        <taxon>Pezizomycotina</taxon>
        <taxon>Sordariomycetes</taxon>
        <taxon>Hypocreomycetidae</taxon>
        <taxon>Hypocreales</taxon>
        <taxon>Bionectriaceae</taxon>
        <taxon>Clonostachys</taxon>
    </lineage>
</organism>
<dbReference type="SUPFAM" id="SSF51735">
    <property type="entry name" value="NAD(P)-binding Rossmann-fold domains"/>
    <property type="match status" value="2"/>
</dbReference>
<proteinExistence type="predicted"/>
<dbReference type="Gene3D" id="3.40.50.720">
    <property type="entry name" value="NAD(P)-binding Rossmann-like Domain"/>
    <property type="match status" value="1"/>
</dbReference>